<protein>
    <recommendedName>
        <fullName evidence="3">ATP-binding protein</fullName>
    </recommendedName>
</protein>
<dbReference type="Proteomes" id="UP000480122">
    <property type="component" value="Unassembled WGS sequence"/>
</dbReference>
<dbReference type="AlphaFoldDB" id="A0A7C9I102"/>
<dbReference type="Gene3D" id="3.30.565.10">
    <property type="entry name" value="Histidine kinase-like ATPase, C-terminal domain"/>
    <property type="match status" value="1"/>
</dbReference>
<dbReference type="InterPro" id="IPR036890">
    <property type="entry name" value="HATPase_C_sf"/>
</dbReference>
<gene>
    <name evidence="1" type="ORF">GLX25_12945</name>
</gene>
<evidence type="ECO:0000313" key="2">
    <source>
        <dbReference type="Proteomes" id="UP000480122"/>
    </source>
</evidence>
<keyword evidence="2" id="KW-1185">Reference proteome</keyword>
<evidence type="ECO:0000313" key="1">
    <source>
        <dbReference type="EMBL" id="MUN08020.1"/>
    </source>
</evidence>
<sequence length="474" mass="51509">MTGSGAGEVTEVRQVPAGPVKRFFIDILTRDIEINAAILDLVDNSVDSAHAMRPNGDFDGLRVDIEAVPERFAISDNCGGISLDAATEYVFRMGRPEDAPGLDSSIGQFGVGMKRALFKLGDAFVVDSSTGASHFTVELDVRNWEDIPDDWNMDLAVHGPGERGYPPNGTTIFVEPLTPDVSAVFGDMVRMNQLRDELRSKHRMAIERGLVLTLNGAELPKTPTVLSVAARSAADLHPLVERFSLTDDEGRTIDVEIYAGVYSRTDADEDAEPEDVATGSAEAGWYVFGNDRLLLAADKTWLTGWGGAGNLPLFHNQYARFRGFVYMTAADSVALPWNTTKTGVENSDPVWLKVRGEMIKAGKVVISVLNDLKLERRALNTAAEELTPDAVPITAVLDSAKPVSVAELKTVDARPLSIVSANDRLSEKARGKRITYMVNDDEFDQAAELLGVTKAVDVGRGTFGYFMAHESDLD</sequence>
<proteinExistence type="predicted"/>
<reference evidence="1 2" key="1">
    <citation type="submission" date="2019-11" db="EMBL/GenBank/DDBJ databases">
        <title>Agromyces kandeliae sp. nov., isolated from mangrove soil.</title>
        <authorList>
            <person name="Wang R."/>
        </authorList>
    </citation>
    <scope>NUCLEOTIDE SEQUENCE [LARGE SCALE GENOMIC DNA]</scope>
    <source>
        <strain evidence="1 2">JCM 11431</strain>
    </source>
</reference>
<dbReference type="OrthoDB" id="9813438at2"/>
<evidence type="ECO:0008006" key="3">
    <source>
        <dbReference type="Google" id="ProtNLM"/>
    </source>
</evidence>
<comment type="caution">
    <text evidence="1">The sequence shown here is derived from an EMBL/GenBank/DDBJ whole genome shotgun (WGS) entry which is preliminary data.</text>
</comment>
<dbReference type="Pfam" id="PF13589">
    <property type="entry name" value="HATPase_c_3"/>
    <property type="match status" value="1"/>
</dbReference>
<accession>A0A7C9I102</accession>
<organism evidence="1 2">
    <name type="scientific">Agromyces luteolus</name>
    <dbReference type="NCBI Taxonomy" id="88373"/>
    <lineage>
        <taxon>Bacteria</taxon>
        <taxon>Bacillati</taxon>
        <taxon>Actinomycetota</taxon>
        <taxon>Actinomycetes</taxon>
        <taxon>Micrococcales</taxon>
        <taxon>Microbacteriaceae</taxon>
        <taxon>Agromyces</taxon>
    </lineage>
</organism>
<dbReference type="SUPFAM" id="SSF55874">
    <property type="entry name" value="ATPase domain of HSP90 chaperone/DNA topoisomerase II/histidine kinase"/>
    <property type="match status" value="1"/>
</dbReference>
<dbReference type="EMBL" id="WODA01000023">
    <property type="protein sequence ID" value="MUN08020.1"/>
    <property type="molecule type" value="Genomic_DNA"/>
</dbReference>
<name>A0A7C9I102_9MICO</name>